<keyword evidence="3" id="KW-1185">Reference proteome</keyword>
<dbReference type="Proteomes" id="UP001151071">
    <property type="component" value="Unassembled WGS sequence"/>
</dbReference>
<organism evidence="2 3">
    <name type="scientific">Brevibacillus thermoruber</name>
    <dbReference type="NCBI Taxonomy" id="33942"/>
    <lineage>
        <taxon>Bacteria</taxon>
        <taxon>Bacillati</taxon>
        <taxon>Bacillota</taxon>
        <taxon>Bacilli</taxon>
        <taxon>Bacillales</taxon>
        <taxon>Paenibacillaceae</taxon>
        <taxon>Brevibacillus</taxon>
    </lineage>
</organism>
<feature type="region of interest" description="Disordered" evidence="1">
    <location>
        <begin position="55"/>
        <end position="84"/>
    </location>
</feature>
<accession>A0A9X3TUE6</accession>
<dbReference type="PROSITE" id="PS51257">
    <property type="entry name" value="PROKAR_LIPOPROTEIN"/>
    <property type="match status" value="1"/>
</dbReference>
<dbReference type="EMBL" id="JAPYYP010000038">
    <property type="protein sequence ID" value="MDA5110682.1"/>
    <property type="molecule type" value="Genomic_DNA"/>
</dbReference>
<reference evidence="2" key="1">
    <citation type="submission" date="2022-12" db="EMBL/GenBank/DDBJ databases">
        <title>Draft genome sequence of the thermophilic strain Brevibacillus thermoruber HT42, isolated from Los Humeros, Puebla, Mexico, with biotechnological potential.</title>
        <authorList>
            <person name="Lara Sanchez J."/>
            <person name="Solis Palacios R."/>
            <person name="Bustos Baena A.S."/>
            <person name="Ruz Baez A.E."/>
            <person name="Espinosa Luna G."/>
            <person name="Oliart Ros R.M."/>
        </authorList>
    </citation>
    <scope>NUCLEOTIDE SEQUENCE</scope>
    <source>
        <strain evidence="2">HT42</strain>
    </source>
</reference>
<dbReference type="AlphaFoldDB" id="A0A9X3TUE6"/>
<comment type="caution">
    <text evidence="2">The sequence shown here is derived from an EMBL/GenBank/DDBJ whole genome shotgun (WGS) entry which is preliminary data.</text>
</comment>
<evidence type="ECO:0000313" key="2">
    <source>
        <dbReference type="EMBL" id="MDA5110682.1"/>
    </source>
</evidence>
<proteinExistence type="predicted"/>
<sequence>MISAGKNLELGGIMMAAPKQFWLVAFILAGLLAGCAQKQASQPVHDNSVTKVAAAKPEPTAQTITPVPKPVEEPGKEPSQGHTQQLEQALRELKGMLSTIGDTNRSTDERSQALESFLKGVESFLQSEGSMAYSDQDLSQKLDQQIVVKTKVENGTSFRIVHYAGLPELLGTLERNWTFVQWKDANGKVHVQPLIEQGAEITNDFVVTKAKDGLFIGLTGYLTVEKPHPVFLATWTLREEQWQPRAIPNLTQPEGWSVEVTDNEASFQADGEMFVEVSDADKTIHISQDEAGKSITLSFQSGEVMLQKP</sequence>
<evidence type="ECO:0000256" key="1">
    <source>
        <dbReference type="SAM" id="MobiDB-lite"/>
    </source>
</evidence>
<protein>
    <submittedName>
        <fullName evidence="2">Uncharacterized protein</fullName>
    </submittedName>
</protein>
<name>A0A9X3TUE6_9BACL</name>
<evidence type="ECO:0000313" key="3">
    <source>
        <dbReference type="Proteomes" id="UP001151071"/>
    </source>
</evidence>
<gene>
    <name evidence="2" type="ORF">O3V59_20280</name>
</gene>
<dbReference type="RefSeq" id="WP_271140899.1">
    <property type="nucleotide sequence ID" value="NZ_JAPYYP010000038.1"/>
</dbReference>